<reference evidence="2" key="1">
    <citation type="submission" date="2021-03" db="EMBL/GenBank/DDBJ databases">
        <title>Evolutionary innovations through gain and loss of genes in the ectomycorrhizal Boletales.</title>
        <authorList>
            <person name="Wu G."/>
            <person name="Miyauchi S."/>
            <person name="Morin E."/>
            <person name="Yang Z.-L."/>
            <person name="Xu J."/>
            <person name="Martin F.M."/>
        </authorList>
    </citation>
    <scope>NUCLEOTIDE SEQUENCE</scope>
    <source>
        <strain evidence="2">BR01</strain>
    </source>
</reference>
<evidence type="ECO:0000259" key="1">
    <source>
        <dbReference type="PROSITE" id="PS51391"/>
    </source>
</evidence>
<proteinExistence type="predicted"/>
<name>A0A8I2YSS6_9AGAM</name>
<sequence>MSMYSQPPTFGQVTYPAPSYQSALAAYSYQQPPLPAPPIYHVDPNSFRRDFAARLAELTINSRPIIQTLSMFAQEYSRWADVVAQCIDSHIRRVSL</sequence>
<keyword evidence="3" id="KW-1185">Reference proteome</keyword>
<dbReference type="Proteomes" id="UP000683000">
    <property type="component" value="Unassembled WGS sequence"/>
</dbReference>
<dbReference type="InterPro" id="IPR006569">
    <property type="entry name" value="CID_dom"/>
</dbReference>
<dbReference type="OrthoDB" id="2129491at2759"/>
<dbReference type="EMBL" id="JAGFBS010000006">
    <property type="protein sequence ID" value="KAG6378684.1"/>
    <property type="molecule type" value="Genomic_DNA"/>
</dbReference>
<dbReference type="InterPro" id="IPR008942">
    <property type="entry name" value="ENTH_VHS"/>
</dbReference>
<evidence type="ECO:0000313" key="3">
    <source>
        <dbReference type="Proteomes" id="UP000683000"/>
    </source>
</evidence>
<organism evidence="2 3">
    <name type="scientific">Boletus reticuloceps</name>
    <dbReference type="NCBI Taxonomy" id="495285"/>
    <lineage>
        <taxon>Eukaryota</taxon>
        <taxon>Fungi</taxon>
        <taxon>Dikarya</taxon>
        <taxon>Basidiomycota</taxon>
        <taxon>Agaricomycotina</taxon>
        <taxon>Agaricomycetes</taxon>
        <taxon>Agaricomycetidae</taxon>
        <taxon>Boletales</taxon>
        <taxon>Boletineae</taxon>
        <taxon>Boletaceae</taxon>
        <taxon>Boletoideae</taxon>
        <taxon>Boletus</taxon>
    </lineage>
</organism>
<dbReference type="Gene3D" id="1.25.40.90">
    <property type="match status" value="1"/>
</dbReference>
<dbReference type="PROSITE" id="PS51391">
    <property type="entry name" value="CID"/>
    <property type="match status" value="1"/>
</dbReference>
<dbReference type="AlphaFoldDB" id="A0A8I2YSS6"/>
<comment type="caution">
    <text evidence="2">The sequence shown here is derived from an EMBL/GenBank/DDBJ whole genome shotgun (WGS) entry which is preliminary data.</text>
</comment>
<protein>
    <recommendedName>
        <fullName evidence="1">CID domain-containing protein</fullName>
    </recommendedName>
</protein>
<dbReference type="SUPFAM" id="SSF48464">
    <property type="entry name" value="ENTH/VHS domain"/>
    <property type="match status" value="1"/>
</dbReference>
<evidence type="ECO:0000313" key="2">
    <source>
        <dbReference type="EMBL" id="KAG6378684.1"/>
    </source>
</evidence>
<gene>
    <name evidence="2" type="ORF">JVT61DRAFT_12955</name>
</gene>
<accession>A0A8I2YSS6</accession>
<feature type="domain" description="CID" evidence="1">
    <location>
        <begin position="43"/>
        <end position="96"/>
    </location>
</feature>